<evidence type="ECO:0000256" key="8">
    <source>
        <dbReference type="RuleBase" id="RU000461"/>
    </source>
</evidence>
<dbReference type="InterPro" id="IPR001128">
    <property type="entry name" value="Cyt_P450"/>
</dbReference>
<dbReference type="FunFam" id="1.10.630.10:FF:000043">
    <property type="entry name" value="Cytochrome P450 99A2"/>
    <property type="match status" value="1"/>
</dbReference>
<reference evidence="10" key="1">
    <citation type="submission" date="2021-01" db="UniProtKB">
        <authorList>
            <consortium name="EnsemblPlants"/>
        </authorList>
    </citation>
    <scope>IDENTIFICATION</scope>
</reference>
<dbReference type="PANTHER" id="PTHR47955:SF8">
    <property type="entry name" value="CYTOCHROME P450 71D11-LIKE"/>
    <property type="match status" value="1"/>
</dbReference>
<keyword evidence="9" id="KW-1133">Transmembrane helix</keyword>
<dbReference type="GO" id="GO:0016705">
    <property type="term" value="F:oxidoreductase activity, acting on paired donors, with incorporation or reduction of molecular oxygen"/>
    <property type="evidence" value="ECO:0007669"/>
    <property type="project" value="InterPro"/>
</dbReference>
<evidence type="ECO:0000256" key="1">
    <source>
        <dbReference type="ARBA" id="ARBA00010617"/>
    </source>
</evidence>
<evidence type="ECO:0000256" key="9">
    <source>
        <dbReference type="SAM" id="Phobius"/>
    </source>
</evidence>
<dbReference type="EnsemblPlants" id="Kaladp0072s0047.1.v1.1">
    <property type="protein sequence ID" value="Kaladp0072s0047.1.v1.1"/>
    <property type="gene ID" value="Kaladp0072s0047.v1.1"/>
</dbReference>
<dbReference type="InterPro" id="IPR002401">
    <property type="entry name" value="Cyt_P450_E_grp-I"/>
</dbReference>
<keyword evidence="9" id="KW-0472">Membrane</keyword>
<sequence>MELDLLSFPVFSTFVVSVLFILTLWKISKCSSPNLPPQPWKLPFIGNLHQLASSPPHIALRDLAVKYGPLMHLQLGEVPTVVVSSPDMAKEVMKIHDLIFASRPPIIGTRIISYDSKNMSFAPYGDYWRQLRKIFTLELLSAKRVASFNPIREEEMGNLIKFISSRAGKSINLSLKTSLMMHDIITRATFGKTMKDAQLFLSIVSKVVKLAAGFSVGDIFPSLPFLHVISGVKPELEAYHKDIDKILESVICEHGMTHDLLHALKTFQQDPEYHLTSDHVKAVLLDILIAGSETAGTIIHWAMAELMKNPTILEKVQSEVRQMFNQQGVVDESQLHRLKYLNLVIKEVLRLHPPAPLLLPRLNSETCVINGYEIPAKTKLIVNAWAIGRDPNSWVDPDEFQPERFDGSSVQFLGNDFEYIPFGAGRRMCPGITFGMANVESFLANILFHFDWKLPNGMQANELDMTKSFGAALTRKEELHVVPLVYERSSLANN</sequence>
<evidence type="ECO:0000256" key="2">
    <source>
        <dbReference type="ARBA" id="ARBA00022617"/>
    </source>
</evidence>
<dbReference type="GO" id="GO:0020037">
    <property type="term" value="F:heme binding"/>
    <property type="evidence" value="ECO:0007669"/>
    <property type="project" value="InterPro"/>
</dbReference>
<evidence type="ECO:0000313" key="11">
    <source>
        <dbReference type="Proteomes" id="UP000594263"/>
    </source>
</evidence>
<comment type="cofactor">
    <cofactor evidence="7">
        <name>heme</name>
        <dbReference type="ChEBI" id="CHEBI:30413"/>
    </cofactor>
</comment>
<dbReference type="Pfam" id="PF00067">
    <property type="entry name" value="p450"/>
    <property type="match status" value="1"/>
</dbReference>
<keyword evidence="3 7" id="KW-0479">Metal-binding</keyword>
<dbReference type="SUPFAM" id="SSF48264">
    <property type="entry name" value="Cytochrome P450"/>
    <property type="match status" value="1"/>
</dbReference>
<feature type="binding site" description="axial binding residue" evidence="7">
    <location>
        <position position="429"/>
    </location>
    <ligand>
        <name>heme</name>
        <dbReference type="ChEBI" id="CHEBI:30413"/>
    </ligand>
    <ligandPart>
        <name>Fe</name>
        <dbReference type="ChEBI" id="CHEBI:18248"/>
    </ligandPart>
</feature>
<dbReference type="PANTHER" id="PTHR47955">
    <property type="entry name" value="CYTOCHROME P450 FAMILY 71 PROTEIN"/>
    <property type="match status" value="1"/>
</dbReference>
<keyword evidence="4 8" id="KW-0560">Oxidoreductase</keyword>
<dbReference type="Gramene" id="Kaladp0072s0047.1.v1.1">
    <property type="protein sequence ID" value="Kaladp0072s0047.1.v1.1"/>
    <property type="gene ID" value="Kaladp0072s0047.v1.1"/>
</dbReference>
<dbReference type="Proteomes" id="UP000594263">
    <property type="component" value="Unplaced"/>
</dbReference>
<proteinExistence type="inferred from homology"/>
<name>A0A7N0ULG5_KALFE</name>
<dbReference type="Gene3D" id="1.10.630.10">
    <property type="entry name" value="Cytochrome P450"/>
    <property type="match status" value="1"/>
</dbReference>
<keyword evidence="11" id="KW-1185">Reference proteome</keyword>
<organism evidence="10 11">
    <name type="scientific">Kalanchoe fedtschenkoi</name>
    <name type="common">Lavender scallops</name>
    <name type="synonym">South American air plant</name>
    <dbReference type="NCBI Taxonomy" id="63787"/>
    <lineage>
        <taxon>Eukaryota</taxon>
        <taxon>Viridiplantae</taxon>
        <taxon>Streptophyta</taxon>
        <taxon>Embryophyta</taxon>
        <taxon>Tracheophyta</taxon>
        <taxon>Spermatophyta</taxon>
        <taxon>Magnoliopsida</taxon>
        <taxon>eudicotyledons</taxon>
        <taxon>Gunneridae</taxon>
        <taxon>Pentapetalae</taxon>
        <taxon>Saxifragales</taxon>
        <taxon>Crassulaceae</taxon>
        <taxon>Kalanchoe</taxon>
    </lineage>
</organism>
<dbReference type="InterPro" id="IPR036396">
    <property type="entry name" value="Cyt_P450_sf"/>
</dbReference>
<keyword evidence="9" id="KW-0812">Transmembrane</keyword>
<evidence type="ECO:0000256" key="4">
    <source>
        <dbReference type="ARBA" id="ARBA00023002"/>
    </source>
</evidence>
<keyword evidence="2 7" id="KW-0349">Heme</keyword>
<dbReference type="AlphaFoldDB" id="A0A7N0ULG5"/>
<dbReference type="PROSITE" id="PS00086">
    <property type="entry name" value="CYTOCHROME_P450"/>
    <property type="match status" value="1"/>
</dbReference>
<evidence type="ECO:0000256" key="3">
    <source>
        <dbReference type="ARBA" id="ARBA00022723"/>
    </source>
</evidence>
<evidence type="ECO:0000313" key="10">
    <source>
        <dbReference type="EnsemblPlants" id="Kaladp0072s0047.1.v1.1"/>
    </source>
</evidence>
<dbReference type="CDD" id="cd11072">
    <property type="entry name" value="CYP71-like"/>
    <property type="match status" value="1"/>
</dbReference>
<comment type="similarity">
    <text evidence="1 8">Belongs to the cytochrome P450 family.</text>
</comment>
<dbReference type="GO" id="GO:0005506">
    <property type="term" value="F:iron ion binding"/>
    <property type="evidence" value="ECO:0007669"/>
    <property type="project" value="InterPro"/>
</dbReference>
<keyword evidence="5 7" id="KW-0408">Iron</keyword>
<dbReference type="PRINTS" id="PR00463">
    <property type="entry name" value="EP450I"/>
</dbReference>
<evidence type="ECO:0000256" key="5">
    <source>
        <dbReference type="ARBA" id="ARBA00023004"/>
    </source>
</evidence>
<dbReference type="OMA" id="CPGVLFA"/>
<protein>
    <recommendedName>
        <fullName evidence="12">Cytochrome P450</fullName>
    </recommendedName>
</protein>
<dbReference type="InterPro" id="IPR017972">
    <property type="entry name" value="Cyt_P450_CS"/>
</dbReference>
<keyword evidence="6 8" id="KW-0503">Monooxygenase</keyword>
<dbReference type="GO" id="GO:0004497">
    <property type="term" value="F:monooxygenase activity"/>
    <property type="evidence" value="ECO:0007669"/>
    <property type="project" value="UniProtKB-KW"/>
</dbReference>
<evidence type="ECO:0008006" key="12">
    <source>
        <dbReference type="Google" id="ProtNLM"/>
    </source>
</evidence>
<dbReference type="PRINTS" id="PR00385">
    <property type="entry name" value="P450"/>
</dbReference>
<accession>A0A7N0ULG5</accession>
<evidence type="ECO:0000256" key="7">
    <source>
        <dbReference type="PIRSR" id="PIRSR602401-1"/>
    </source>
</evidence>
<evidence type="ECO:0000256" key="6">
    <source>
        <dbReference type="ARBA" id="ARBA00023033"/>
    </source>
</evidence>
<feature type="transmembrane region" description="Helical" evidence="9">
    <location>
        <begin position="6"/>
        <end position="25"/>
    </location>
</feature>